<evidence type="ECO:0000256" key="1">
    <source>
        <dbReference type="SAM" id="MobiDB-lite"/>
    </source>
</evidence>
<gene>
    <name evidence="2" type="ORF">MUK42_15004</name>
</gene>
<evidence type="ECO:0000313" key="3">
    <source>
        <dbReference type="Proteomes" id="UP001055439"/>
    </source>
</evidence>
<name>A0A9E7G3F7_9LILI</name>
<sequence>MCQPRTSGSHGHVGRTSEGEHTTAPLRRHEPSPFLLLDSNRGGRAQKVKRRL</sequence>
<keyword evidence="3" id="KW-1185">Reference proteome</keyword>
<proteinExistence type="predicted"/>
<dbReference type="EMBL" id="CP097507">
    <property type="protein sequence ID" value="URE05923.1"/>
    <property type="molecule type" value="Genomic_DNA"/>
</dbReference>
<reference evidence="2" key="1">
    <citation type="submission" date="2022-05" db="EMBL/GenBank/DDBJ databases">
        <title>The Musa troglodytarum L. genome provides insights into the mechanism of non-climacteric behaviour and enrichment of carotenoids.</title>
        <authorList>
            <person name="Wang J."/>
        </authorList>
    </citation>
    <scope>NUCLEOTIDE SEQUENCE</scope>
    <source>
        <tissue evidence="2">Leaf</tissue>
    </source>
</reference>
<evidence type="ECO:0000313" key="2">
    <source>
        <dbReference type="EMBL" id="URE05923.1"/>
    </source>
</evidence>
<feature type="compositionally biased region" description="Basic and acidic residues" evidence="1">
    <location>
        <begin position="15"/>
        <end position="31"/>
    </location>
</feature>
<organism evidence="2 3">
    <name type="scientific">Musa troglodytarum</name>
    <name type="common">fe'i banana</name>
    <dbReference type="NCBI Taxonomy" id="320322"/>
    <lineage>
        <taxon>Eukaryota</taxon>
        <taxon>Viridiplantae</taxon>
        <taxon>Streptophyta</taxon>
        <taxon>Embryophyta</taxon>
        <taxon>Tracheophyta</taxon>
        <taxon>Spermatophyta</taxon>
        <taxon>Magnoliopsida</taxon>
        <taxon>Liliopsida</taxon>
        <taxon>Zingiberales</taxon>
        <taxon>Musaceae</taxon>
        <taxon>Musa</taxon>
    </lineage>
</organism>
<protein>
    <submittedName>
        <fullName evidence="2">Uncharacterized protein</fullName>
    </submittedName>
</protein>
<dbReference type="Proteomes" id="UP001055439">
    <property type="component" value="Chromosome 5"/>
</dbReference>
<dbReference type="AlphaFoldDB" id="A0A9E7G3F7"/>
<feature type="region of interest" description="Disordered" evidence="1">
    <location>
        <begin position="1"/>
        <end position="52"/>
    </location>
</feature>
<accession>A0A9E7G3F7</accession>